<organism evidence="2 3">
    <name type="scientific">Paenibacillus monticola</name>
    <dbReference type="NCBI Taxonomy" id="2666075"/>
    <lineage>
        <taxon>Bacteria</taxon>
        <taxon>Bacillati</taxon>
        <taxon>Bacillota</taxon>
        <taxon>Bacilli</taxon>
        <taxon>Bacillales</taxon>
        <taxon>Paenibacillaceae</taxon>
        <taxon>Paenibacillus</taxon>
    </lineage>
</organism>
<gene>
    <name evidence="2" type="ORF">GJB61_00505</name>
</gene>
<comment type="caution">
    <text evidence="2">The sequence shown here is derived from an EMBL/GenBank/DDBJ whole genome shotgun (WGS) entry which is preliminary data.</text>
</comment>
<dbReference type="SUPFAM" id="SSF55136">
    <property type="entry name" value="Probable bacterial effector-binding domain"/>
    <property type="match status" value="1"/>
</dbReference>
<protein>
    <submittedName>
        <fullName evidence="2">AraC family transcriptional regulator</fullName>
    </submittedName>
</protein>
<dbReference type="InterPro" id="IPR010499">
    <property type="entry name" value="AraC_E-bd"/>
</dbReference>
<evidence type="ECO:0000313" key="3">
    <source>
        <dbReference type="Proteomes" id="UP000463051"/>
    </source>
</evidence>
<feature type="domain" description="AraC effector-binding" evidence="1">
    <location>
        <begin position="1"/>
        <end position="161"/>
    </location>
</feature>
<sequence>METYIVHKPGMTLAGISVRTTNEQEAGADGVLPGLWKNYFASDLAVKTATLHPEHIYALYTEYESDATGAYTVVLGHSVITGDGATDSSLYYASLPASNYMVFTTDKGPVYEMVLQAWNKIWAYFQNSPLELRTYSGDFELYDSRSSDPENAVVQIYIAIS</sequence>
<dbReference type="Gene3D" id="3.20.80.10">
    <property type="entry name" value="Regulatory factor, effector binding domain"/>
    <property type="match status" value="1"/>
</dbReference>
<dbReference type="PANTHER" id="PTHR36444:SF2">
    <property type="entry name" value="TRANSCRIPTIONAL REGULATOR PROTEIN YOBU-RELATED"/>
    <property type="match status" value="1"/>
</dbReference>
<dbReference type="EMBL" id="WJXB01000001">
    <property type="protein sequence ID" value="MRN51488.1"/>
    <property type="molecule type" value="Genomic_DNA"/>
</dbReference>
<dbReference type="InterPro" id="IPR053182">
    <property type="entry name" value="YobU-like_regulator"/>
</dbReference>
<evidence type="ECO:0000259" key="1">
    <source>
        <dbReference type="SMART" id="SM00871"/>
    </source>
</evidence>
<dbReference type="AlphaFoldDB" id="A0A7X2KZV8"/>
<dbReference type="Proteomes" id="UP000463051">
    <property type="component" value="Unassembled WGS sequence"/>
</dbReference>
<evidence type="ECO:0000313" key="2">
    <source>
        <dbReference type="EMBL" id="MRN51488.1"/>
    </source>
</evidence>
<dbReference type="Pfam" id="PF14526">
    <property type="entry name" value="Cass2"/>
    <property type="match status" value="1"/>
</dbReference>
<dbReference type="InterPro" id="IPR029441">
    <property type="entry name" value="Cass2"/>
</dbReference>
<accession>A0A7X2KZV8</accession>
<reference evidence="2 3" key="1">
    <citation type="submission" date="2019-11" db="EMBL/GenBank/DDBJ databases">
        <title>Paenibacillus monticola sp. nov., a novel PGPR strain isolated from mountain sample in China.</title>
        <authorList>
            <person name="Zhao Q."/>
            <person name="Li H.-P."/>
            <person name="Zhang J.-L."/>
        </authorList>
    </citation>
    <scope>NUCLEOTIDE SEQUENCE [LARGE SCALE GENOMIC DNA]</scope>
    <source>
        <strain evidence="2 3">LC-T2</strain>
    </source>
</reference>
<name>A0A7X2KZV8_9BACL</name>
<dbReference type="InterPro" id="IPR011256">
    <property type="entry name" value="Reg_factor_effector_dom_sf"/>
</dbReference>
<keyword evidence="3" id="KW-1185">Reference proteome</keyword>
<dbReference type="RefSeq" id="WP_154116098.1">
    <property type="nucleotide sequence ID" value="NZ_WJXB01000001.1"/>
</dbReference>
<dbReference type="SMART" id="SM00871">
    <property type="entry name" value="AraC_E_bind"/>
    <property type="match status" value="1"/>
</dbReference>
<proteinExistence type="predicted"/>
<dbReference type="PANTHER" id="PTHR36444">
    <property type="entry name" value="TRANSCRIPTIONAL REGULATOR PROTEIN YOBU-RELATED"/>
    <property type="match status" value="1"/>
</dbReference>